<sequence>MTPDTLLLRPLPGKLEWCCPNEAQPPVIVEQAAYLQPNALADLPDAGNACLFLSPDYFCFRRVELPTENYKISEQTLGWLVEDAVVGDTDSLHWTVLTREENTLHLAGIARTTLNDLLTTFRTAGVTLTYIVPDGFWLPYVTDSWSLLKQDERWLIRYDAWKTGVLSEALLTHLLASHTEQKIISASPLPVPHAHVEYLDWQPPLACACNGDNIQDINVLHGSFRPLPPTQPTPRLLKYAAIATFALAIALFSGLKGVMLWQLHQQKQALSAEGATLWNRYFPGDNRNSNFKYFFESSARDRYPDVLTLLTQLQTRLSTLPGLTIREVNYRLEQRLFTLTLNVRDPEHLRRFMVQTNDEFILTQPPEGTTGSVRLTLKERK</sequence>
<evidence type="ECO:0000256" key="2">
    <source>
        <dbReference type="ARBA" id="ARBA00005318"/>
    </source>
</evidence>
<comment type="subcellular location">
    <subcellularLocation>
        <location evidence="1">Cell inner membrane</location>
        <topology evidence="1">Single-pass membrane protein</topology>
    </subcellularLocation>
</comment>
<dbReference type="SUPFAM" id="SSF53067">
    <property type="entry name" value="Actin-like ATPase domain"/>
    <property type="match status" value="2"/>
</dbReference>
<comment type="caution">
    <text evidence="13">The sequence shown here is derived from an EMBL/GenBank/DDBJ whole genome shotgun (WGS) entry which is preliminary data.</text>
</comment>
<keyword evidence="7" id="KW-0653">Protein transport</keyword>
<dbReference type="InterPro" id="IPR007812">
    <property type="entry name" value="T2SS_protein-GspL"/>
</dbReference>
<keyword evidence="8 10" id="KW-1133">Transmembrane helix</keyword>
<dbReference type="GO" id="GO:0015628">
    <property type="term" value="P:protein secretion by the type II secretion system"/>
    <property type="evidence" value="ECO:0007669"/>
    <property type="project" value="InterPro"/>
</dbReference>
<evidence type="ECO:0000259" key="11">
    <source>
        <dbReference type="Pfam" id="PF05134"/>
    </source>
</evidence>
<dbReference type="CDD" id="cd24017">
    <property type="entry name" value="ASKHA_T2SSL_N"/>
    <property type="match status" value="1"/>
</dbReference>
<dbReference type="RefSeq" id="WP_080860775.1">
    <property type="nucleotide sequence ID" value="NZ_CP077405.1"/>
</dbReference>
<evidence type="ECO:0000259" key="12">
    <source>
        <dbReference type="Pfam" id="PF12693"/>
    </source>
</evidence>
<evidence type="ECO:0000256" key="10">
    <source>
        <dbReference type="SAM" id="Phobius"/>
    </source>
</evidence>
<keyword evidence="9 10" id="KW-0472">Membrane</keyword>
<evidence type="ECO:0000256" key="3">
    <source>
        <dbReference type="ARBA" id="ARBA00022448"/>
    </source>
</evidence>
<evidence type="ECO:0000256" key="9">
    <source>
        <dbReference type="ARBA" id="ARBA00023136"/>
    </source>
</evidence>
<evidence type="ECO:0000256" key="6">
    <source>
        <dbReference type="ARBA" id="ARBA00022692"/>
    </source>
</evidence>
<dbReference type="Proteomes" id="UP000192573">
    <property type="component" value="Unassembled WGS sequence"/>
</dbReference>
<dbReference type="NCBIfam" id="TIGR01709">
    <property type="entry name" value="typeII_sec_gspL"/>
    <property type="match status" value="1"/>
</dbReference>
<evidence type="ECO:0000256" key="7">
    <source>
        <dbReference type="ARBA" id="ARBA00022927"/>
    </source>
</evidence>
<dbReference type="GO" id="GO:0005886">
    <property type="term" value="C:plasma membrane"/>
    <property type="evidence" value="ECO:0007669"/>
    <property type="project" value="UniProtKB-SubCell"/>
</dbReference>
<gene>
    <name evidence="13" type="ORF">BZK42_25080</name>
</gene>
<dbReference type="AlphaFoldDB" id="A0A1V8NSF3"/>
<evidence type="ECO:0000313" key="13">
    <source>
        <dbReference type="EMBL" id="OQM39335.1"/>
    </source>
</evidence>
<evidence type="ECO:0000256" key="8">
    <source>
        <dbReference type="ARBA" id="ARBA00022989"/>
    </source>
</evidence>
<dbReference type="InterPro" id="IPR025691">
    <property type="entry name" value="GspL_pp_dom"/>
</dbReference>
<dbReference type="EMBL" id="NAEW01000025">
    <property type="protein sequence ID" value="OQM39335.1"/>
    <property type="molecule type" value="Genomic_DNA"/>
</dbReference>
<dbReference type="InterPro" id="IPR024230">
    <property type="entry name" value="GspL_cyto_dom"/>
</dbReference>
<dbReference type="Pfam" id="PF05134">
    <property type="entry name" value="T2SSL"/>
    <property type="match status" value="1"/>
</dbReference>
<evidence type="ECO:0000256" key="5">
    <source>
        <dbReference type="ARBA" id="ARBA00022519"/>
    </source>
</evidence>
<evidence type="ECO:0000256" key="1">
    <source>
        <dbReference type="ARBA" id="ARBA00004377"/>
    </source>
</evidence>
<dbReference type="InterPro" id="IPR043129">
    <property type="entry name" value="ATPase_NBD"/>
</dbReference>
<accession>A0A1V8NSF3</accession>
<keyword evidence="6 10" id="KW-0812">Transmembrane</keyword>
<proteinExistence type="inferred from homology"/>
<name>A0A1V8NSF3_CITBR</name>
<feature type="domain" description="GspL periplasmic" evidence="12">
    <location>
        <begin position="242"/>
        <end position="379"/>
    </location>
</feature>
<keyword evidence="5" id="KW-0997">Cell inner membrane</keyword>
<reference evidence="13 14" key="1">
    <citation type="submission" date="2017-03" db="EMBL/GenBank/DDBJ databases">
        <authorList>
            <person name="Afonso C.L."/>
            <person name="Miller P.J."/>
            <person name="Scott M.A."/>
            <person name="Spackman E."/>
            <person name="Goraichik I."/>
            <person name="Dimitrov K.M."/>
            <person name="Suarez D.L."/>
            <person name="Swayne D.E."/>
        </authorList>
    </citation>
    <scope>NUCLEOTIDE SEQUENCE [LARGE SCALE GENOMIC DNA]</scope>
    <source>
        <strain evidence="13 14">ATCC 51113</strain>
    </source>
</reference>
<evidence type="ECO:0000313" key="14">
    <source>
        <dbReference type="Proteomes" id="UP000192573"/>
    </source>
</evidence>
<evidence type="ECO:0000256" key="4">
    <source>
        <dbReference type="ARBA" id="ARBA00022475"/>
    </source>
</evidence>
<dbReference type="GO" id="GO:0009276">
    <property type="term" value="C:Gram-negative-bacterium-type cell wall"/>
    <property type="evidence" value="ECO:0007669"/>
    <property type="project" value="InterPro"/>
</dbReference>
<comment type="similarity">
    <text evidence="2">Belongs to the GSP L family.</text>
</comment>
<dbReference type="Pfam" id="PF12693">
    <property type="entry name" value="GspL_C"/>
    <property type="match status" value="1"/>
</dbReference>
<organism evidence="13 14">
    <name type="scientific">Citrobacter braakii</name>
    <dbReference type="NCBI Taxonomy" id="57706"/>
    <lineage>
        <taxon>Bacteria</taxon>
        <taxon>Pseudomonadati</taxon>
        <taxon>Pseudomonadota</taxon>
        <taxon>Gammaproteobacteria</taxon>
        <taxon>Enterobacterales</taxon>
        <taxon>Enterobacteriaceae</taxon>
        <taxon>Citrobacter</taxon>
        <taxon>Citrobacter freundii complex</taxon>
    </lineage>
</organism>
<dbReference type="Gene3D" id="3.30.420.370">
    <property type="match status" value="1"/>
</dbReference>
<protein>
    <submittedName>
        <fullName evidence="13">Type II secretion system protein L</fullName>
    </submittedName>
</protein>
<feature type="domain" description="GspL cytoplasmic actin-ATPase-like" evidence="11">
    <location>
        <begin position="33"/>
        <end position="226"/>
    </location>
</feature>
<keyword evidence="3" id="KW-0813">Transport</keyword>
<dbReference type="Gene3D" id="3.30.420.380">
    <property type="match status" value="1"/>
</dbReference>
<dbReference type="GO" id="GO:0015627">
    <property type="term" value="C:type II protein secretion system complex"/>
    <property type="evidence" value="ECO:0007669"/>
    <property type="project" value="InterPro"/>
</dbReference>
<keyword evidence="4" id="KW-1003">Cell membrane</keyword>
<feature type="transmembrane region" description="Helical" evidence="10">
    <location>
        <begin position="236"/>
        <end position="255"/>
    </location>
</feature>